<dbReference type="InterPro" id="IPR004607">
    <property type="entry name" value="GART"/>
</dbReference>
<protein>
    <recommendedName>
        <fullName evidence="4">Phosphoribosylglycinamide formyltransferase</fullName>
        <ecNumber evidence="4">2.1.2.2</ecNumber>
    </recommendedName>
    <alternativeName>
        <fullName evidence="4">5'-phosphoribosylglycinamide transformylase</fullName>
    </alternativeName>
    <alternativeName>
        <fullName evidence="4">GAR transformylase</fullName>
        <shortName evidence="4">GART</shortName>
    </alternativeName>
</protein>
<keyword evidence="7" id="KW-1185">Reference proteome</keyword>
<comment type="function">
    <text evidence="4">Catalyzes the transfer of a formyl group from 10-formyltetrahydrofolate to 5-phospho-ribosyl-glycinamide (GAR), producing 5-phospho-ribosyl-N-formylglycinamide (FGAR) and tetrahydrofolate.</text>
</comment>
<accession>A0ABR8P5S0</accession>
<comment type="caution">
    <text evidence="6">The sequence shown here is derived from an EMBL/GenBank/DDBJ whole genome shotgun (WGS) entry which is preliminary data.</text>
</comment>
<dbReference type="NCBIfam" id="TIGR00639">
    <property type="entry name" value="PurN"/>
    <property type="match status" value="1"/>
</dbReference>
<evidence type="ECO:0000256" key="1">
    <source>
        <dbReference type="ARBA" id="ARBA00005054"/>
    </source>
</evidence>
<comment type="caution">
    <text evidence="4">Lacks conserved residue(s) required for the propagation of feature annotation.</text>
</comment>
<comment type="pathway">
    <text evidence="1 4">Purine metabolism; IMP biosynthesis via de novo pathway; N(2)-formyl-N(1)-(5-phospho-D-ribosyl)glycinamide from N(1)-(5-phospho-D-ribosyl)glycinamide (10-formyl THF route): step 1/1.</text>
</comment>
<proteinExistence type="inferred from homology"/>
<keyword evidence="3 4" id="KW-0658">Purine biosynthesis</keyword>
<sequence>MRVAVFASGNGTNFEVLANHFKNKDIPGELVLLFCNHPDAYVVKRAKRLRIPVEVFTVKSCGSKQQYEEKLLGLLQKYQIDFIALAGYLRVVGPTILDHYAHRIINLHPAWLPEYPGLHSIERAFDDRRAQTGVTVHYIDADLDSGPIIMQEHVPILPTDTVETLEERVHETEHRLYPQALKKALENEKEQG</sequence>
<evidence type="ECO:0000256" key="4">
    <source>
        <dbReference type="HAMAP-Rule" id="MF_01930"/>
    </source>
</evidence>
<dbReference type="Pfam" id="PF00551">
    <property type="entry name" value="Formyl_trans_N"/>
    <property type="match status" value="1"/>
</dbReference>
<dbReference type="GO" id="GO:0004644">
    <property type="term" value="F:phosphoribosylglycinamide formyltransferase activity"/>
    <property type="evidence" value="ECO:0007669"/>
    <property type="project" value="UniProtKB-EC"/>
</dbReference>
<dbReference type="Gene3D" id="3.40.50.170">
    <property type="entry name" value="Formyl transferase, N-terminal domain"/>
    <property type="match status" value="1"/>
</dbReference>
<feature type="active site" description="Proton donor" evidence="4">
    <location>
        <position position="108"/>
    </location>
</feature>
<dbReference type="RefSeq" id="WP_153930310.1">
    <property type="nucleotide sequence ID" value="NZ_QORN01000009.1"/>
</dbReference>
<dbReference type="Proteomes" id="UP000704341">
    <property type="component" value="Unassembled WGS sequence"/>
</dbReference>
<dbReference type="PANTHER" id="PTHR43369">
    <property type="entry name" value="PHOSPHORIBOSYLGLYCINAMIDE FORMYLTRANSFERASE"/>
    <property type="match status" value="1"/>
</dbReference>
<comment type="similarity">
    <text evidence="4">Belongs to the GART family.</text>
</comment>
<dbReference type="PANTHER" id="PTHR43369:SF2">
    <property type="entry name" value="PHOSPHORIBOSYLGLYCINAMIDE FORMYLTRANSFERASE"/>
    <property type="match status" value="1"/>
</dbReference>
<feature type="binding site" evidence="4">
    <location>
        <position position="64"/>
    </location>
    <ligand>
        <name>(6R)-10-formyltetrahydrofolate</name>
        <dbReference type="ChEBI" id="CHEBI:195366"/>
    </ligand>
</feature>
<dbReference type="EC" id="2.1.2.2" evidence="4"/>
<keyword evidence="2 4" id="KW-0808">Transferase</keyword>
<evidence type="ECO:0000313" key="7">
    <source>
        <dbReference type="Proteomes" id="UP000704341"/>
    </source>
</evidence>
<feature type="site" description="Raises pKa of active site His" evidence="4">
    <location>
        <position position="144"/>
    </location>
</feature>
<evidence type="ECO:0000256" key="3">
    <source>
        <dbReference type="ARBA" id="ARBA00022755"/>
    </source>
</evidence>
<feature type="domain" description="Formyl transferase N-terminal" evidence="5">
    <location>
        <begin position="1"/>
        <end position="181"/>
    </location>
</feature>
<dbReference type="CDD" id="cd08645">
    <property type="entry name" value="FMT_core_GART"/>
    <property type="match status" value="1"/>
</dbReference>
<name>A0ABR8P5S0_9LACO</name>
<dbReference type="HAMAP" id="MF_01930">
    <property type="entry name" value="PurN"/>
    <property type="match status" value="1"/>
</dbReference>
<dbReference type="InterPro" id="IPR036477">
    <property type="entry name" value="Formyl_transf_N_sf"/>
</dbReference>
<organism evidence="6 7">
    <name type="scientific">Limosilactobacillus walteri</name>
    <dbReference type="NCBI Taxonomy" id="2268022"/>
    <lineage>
        <taxon>Bacteria</taxon>
        <taxon>Bacillati</taxon>
        <taxon>Bacillota</taxon>
        <taxon>Bacilli</taxon>
        <taxon>Lactobacillales</taxon>
        <taxon>Lactobacillaceae</taxon>
        <taxon>Limosilactobacillus</taxon>
    </lineage>
</organism>
<gene>
    <name evidence="4" type="primary">purN</name>
    <name evidence="6" type="ORF">DTK66_02895</name>
</gene>
<dbReference type="SUPFAM" id="SSF53328">
    <property type="entry name" value="Formyltransferase"/>
    <property type="match status" value="1"/>
</dbReference>
<evidence type="ECO:0000259" key="5">
    <source>
        <dbReference type="Pfam" id="PF00551"/>
    </source>
</evidence>
<comment type="catalytic activity">
    <reaction evidence="4">
        <text>N(1)-(5-phospho-beta-D-ribosyl)glycinamide + (6R)-10-formyltetrahydrofolate = N(2)-formyl-N(1)-(5-phospho-beta-D-ribosyl)glycinamide + (6S)-5,6,7,8-tetrahydrofolate + H(+)</text>
        <dbReference type="Rhea" id="RHEA:15053"/>
        <dbReference type="ChEBI" id="CHEBI:15378"/>
        <dbReference type="ChEBI" id="CHEBI:57453"/>
        <dbReference type="ChEBI" id="CHEBI:143788"/>
        <dbReference type="ChEBI" id="CHEBI:147286"/>
        <dbReference type="ChEBI" id="CHEBI:195366"/>
        <dbReference type="EC" id="2.1.2.2"/>
    </reaction>
</comment>
<dbReference type="EMBL" id="QORN01000009">
    <property type="protein sequence ID" value="MBD5806069.1"/>
    <property type="molecule type" value="Genomic_DNA"/>
</dbReference>
<evidence type="ECO:0000313" key="6">
    <source>
        <dbReference type="EMBL" id="MBD5806069.1"/>
    </source>
</evidence>
<dbReference type="InterPro" id="IPR002376">
    <property type="entry name" value="Formyl_transf_N"/>
</dbReference>
<feature type="binding site" evidence="4">
    <location>
        <position position="106"/>
    </location>
    <ligand>
        <name>(6R)-10-formyltetrahydrofolate</name>
        <dbReference type="ChEBI" id="CHEBI:195366"/>
    </ligand>
</feature>
<feature type="binding site" evidence="4">
    <location>
        <begin position="11"/>
        <end position="13"/>
    </location>
    <ligand>
        <name>N(1)-(5-phospho-beta-D-ribosyl)glycinamide</name>
        <dbReference type="ChEBI" id="CHEBI:143788"/>
    </ligand>
</feature>
<evidence type="ECO:0000256" key="2">
    <source>
        <dbReference type="ARBA" id="ARBA00022679"/>
    </source>
</evidence>
<reference evidence="6 7" key="1">
    <citation type="submission" date="2018-07" db="EMBL/GenBank/DDBJ databases">
        <title>Phylogenomic Insights into understanding Host Adaptation of Lactobacillus reuteri by a novel species, Lactobacillus spp. M31.</title>
        <authorList>
            <person name="Sharma S."/>
            <person name="Patil P."/>
            <person name="Korpole S."/>
            <person name="Patil P.B."/>
        </authorList>
    </citation>
    <scope>NUCLEOTIDE SEQUENCE [LARGE SCALE GENOMIC DNA]</scope>
    <source>
        <strain evidence="6 7">M31</strain>
    </source>
</reference>